<proteinExistence type="predicted"/>
<organism evidence="1 2">
    <name type="scientific">Steinernema carpocapsae</name>
    <name type="common">Entomopathogenic nematode</name>
    <dbReference type="NCBI Taxonomy" id="34508"/>
    <lineage>
        <taxon>Eukaryota</taxon>
        <taxon>Metazoa</taxon>
        <taxon>Ecdysozoa</taxon>
        <taxon>Nematoda</taxon>
        <taxon>Chromadorea</taxon>
        <taxon>Rhabditida</taxon>
        <taxon>Tylenchina</taxon>
        <taxon>Panagrolaimomorpha</taxon>
        <taxon>Strongyloidoidea</taxon>
        <taxon>Steinernematidae</taxon>
        <taxon>Steinernema</taxon>
    </lineage>
</organism>
<comment type="caution">
    <text evidence="1">The sequence shown here is derived from an EMBL/GenBank/DDBJ whole genome shotgun (WGS) entry which is preliminary data.</text>
</comment>
<sequence>MDSSVPFVGTDGGVQRLKLKWIDRFPNFWPLLTANPGISIIPLNNVTGFQLRVLAQWMEMEEYCELTDSPLWEFLESEENRKALEYMAYVFGNFALYRTVRVRKQLNDILRIM</sequence>
<keyword evidence="2" id="KW-1185">Reference proteome</keyword>
<protein>
    <submittedName>
        <fullName evidence="1">Uncharacterized protein</fullName>
    </submittedName>
</protein>
<dbReference type="EMBL" id="CM016762">
    <property type="protein sequence ID" value="TMS39573.1"/>
    <property type="molecule type" value="Genomic_DNA"/>
</dbReference>
<name>A0A4V6YSZ6_STECR</name>
<reference evidence="1 2" key="2">
    <citation type="journal article" date="2019" name="G3 (Bethesda)">
        <title>Hybrid Assembly of the Genome of the Entomopathogenic Nematode Steinernema carpocapsae Identifies the X-Chromosome.</title>
        <authorList>
            <person name="Serra L."/>
            <person name="Macchietto M."/>
            <person name="Macias-Munoz A."/>
            <person name="McGill C.J."/>
            <person name="Rodriguez I.M."/>
            <person name="Rodriguez B."/>
            <person name="Murad R."/>
            <person name="Mortazavi A."/>
        </authorList>
    </citation>
    <scope>NUCLEOTIDE SEQUENCE [LARGE SCALE GENOMIC DNA]</scope>
    <source>
        <strain evidence="1 2">ALL</strain>
    </source>
</reference>
<accession>A0A4V6YSZ6</accession>
<gene>
    <name evidence="1" type="ORF">L596_006074</name>
</gene>
<dbReference type="EMBL" id="AZBU02000001">
    <property type="protein sequence ID" value="TMS39573.1"/>
    <property type="molecule type" value="Genomic_DNA"/>
</dbReference>
<evidence type="ECO:0000313" key="2">
    <source>
        <dbReference type="Proteomes" id="UP000298663"/>
    </source>
</evidence>
<reference evidence="1 2" key="1">
    <citation type="journal article" date="2015" name="Genome Biol.">
        <title>Comparative genomics of Steinernema reveals deeply conserved gene regulatory networks.</title>
        <authorList>
            <person name="Dillman A.R."/>
            <person name="Macchietto M."/>
            <person name="Porter C.F."/>
            <person name="Rogers A."/>
            <person name="Williams B."/>
            <person name="Antoshechkin I."/>
            <person name="Lee M.M."/>
            <person name="Goodwin Z."/>
            <person name="Lu X."/>
            <person name="Lewis E.E."/>
            <person name="Goodrich-Blair H."/>
            <person name="Stock S.P."/>
            <person name="Adams B.J."/>
            <person name="Sternberg P.W."/>
            <person name="Mortazavi A."/>
        </authorList>
    </citation>
    <scope>NUCLEOTIDE SEQUENCE [LARGE SCALE GENOMIC DNA]</scope>
    <source>
        <strain evidence="1 2">ALL</strain>
    </source>
</reference>
<dbReference type="AlphaFoldDB" id="A0A4V6YSZ6"/>
<dbReference type="Proteomes" id="UP000298663">
    <property type="component" value="Chromosome X"/>
</dbReference>
<evidence type="ECO:0000313" key="1">
    <source>
        <dbReference type="EMBL" id="TMS39573.1"/>
    </source>
</evidence>